<evidence type="ECO:0000313" key="2">
    <source>
        <dbReference type="EMBL" id="GAA0704384.1"/>
    </source>
</evidence>
<keyword evidence="1" id="KW-0067">ATP-binding</keyword>
<comment type="caution">
    <text evidence="2">The sequence shown here is derived from an EMBL/GenBank/DDBJ whole genome shotgun (WGS) entry which is preliminary data.</text>
</comment>
<dbReference type="PANTHER" id="PTHR30292:SF0">
    <property type="entry name" value="5-OXOPROLINASE SUBUNIT A"/>
    <property type="match status" value="1"/>
</dbReference>
<dbReference type="NCBIfam" id="NF003814">
    <property type="entry name" value="PRK05406.1-3"/>
    <property type="match status" value="1"/>
</dbReference>
<comment type="similarity">
    <text evidence="1">Belongs to the LamB/PxpA family.</text>
</comment>
<evidence type="ECO:0000313" key="3">
    <source>
        <dbReference type="Proteomes" id="UP001501523"/>
    </source>
</evidence>
<keyword evidence="1" id="KW-0547">Nucleotide-binding</keyword>
<dbReference type="CDD" id="cd10787">
    <property type="entry name" value="LamB_YcsF_like"/>
    <property type="match status" value="1"/>
</dbReference>
<comment type="subunit">
    <text evidence="1">Forms a complex composed of PxpA, PxpB and PxpC.</text>
</comment>
<sequence>MTEYDHIPAVHSEVSKGGPATIDLNCDMGESFGAWTMGDDASVLAHVSSVNIACGFHAGDPDTMRRTVDLAARANVAIGAHVSLPDLQGFGRREMRVSTDETYAMTLYQIGALAGFAHAAGARLHHVKPHGALYNMAARDAALADAIARAVRDFDPALILVGLAGSELPRAGERARLAVAHEAFADRRYESDGSLTPRREAGAVIEHIDAAVAQALAIVRDGIVTTRQGGTLALHADTICVHGDRTDAALFARRLREALDAAKVLITPLAMKPSPPSPAMGERVG</sequence>
<dbReference type="RefSeq" id="WP_343786075.1">
    <property type="nucleotide sequence ID" value="NZ_BAAAEU010000001.1"/>
</dbReference>
<proteinExistence type="inferred from homology"/>
<reference evidence="3" key="1">
    <citation type="journal article" date="2019" name="Int. J. Syst. Evol. Microbiol.">
        <title>The Global Catalogue of Microorganisms (GCM) 10K type strain sequencing project: providing services to taxonomists for standard genome sequencing and annotation.</title>
        <authorList>
            <consortium name="The Broad Institute Genomics Platform"/>
            <consortium name="The Broad Institute Genome Sequencing Center for Infectious Disease"/>
            <person name="Wu L."/>
            <person name="Ma J."/>
        </authorList>
    </citation>
    <scope>NUCLEOTIDE SEQUENCE [LARGE SCALE GENOMIC DNA]</scope>
    <source>
        <strain evidence="3">JCM 15421</strain>
    </source>
</reference>
<name>A0ABP3TKF5_9GAMM</name>
<accession>A0ABP3TKF5</accession>
<organism evidence="2 3">
    <name type="scientific">Dokdonella soli</name>
    <dbReference type="NCBI Taxonomy" id="529810"/>
    <lineage>
        <taxon>Bacteria</taxon>
        <taxon>Pseudomonadati</taxon>
        <taxon>Pseudomonadota</taxon>
        <taxon>Gammaproteobacteria</taxon>
        <taxon>Lysobacterales</taxon>
        <taxon>Rhodanobacteraceae</taxon>
        <taxon>Dokdonella</taxon>
    </lineage>
</organism>
<dbReference type="Pfam" id="PF03746">
    <property type="entry name" value="LamB_YcsF"/>
    <property type="match status" value="1"/>
</dbReference>
<dbReference type="NCBIfam" id="NF003816">
    <property type="entry name" value="PRK05406.1-5"/>
    <property type="match status" value="1"/>
</dbReference>
<gene>
    <name evidence="1 2" type="primary">pxpA</name>
    <name evidence="2" type="ORF">GCM10009105_01210</name>
</gene>
<dbReference type="Gene3D" id="3.20.20.370">
    <property type="entry name" value="Glycoside hydrolase/deacetylase"/>
    <property type="match status" value="1"/>
</dbReference>
<evidence type="ECO:0000256" key="1">
    <source>
        <dbReference type="HAMAP-Rule" id="MF_00691"/>
    </source>
</evidence>
<dbReference type="Proteomes" id="UP001501523">
    <property type="component" value="Unassembled WGS sequence"/>
</dbReference>
<dbReference type="EC" id="3.5.2.9" evidence="1"/>
<dbReference type="InterPro" id="IPR011330">
    <property type="entry name" value="Glyco_hydro/deAcase_b/a-brl"/>
</dbReference>
<dbReference type="SUPFAM" id="SSF88713">
    <property type="entry name" value="Glycoside hydrolase/deacetylase"/>
    <property type="match status" value="1"/>
</dbReference>
<dbReference type="PANTHER" id="PTHR30292">
    <property type="entry name" value="UNCHARACTERIZED PROTEIN YBGL-RELATED"/>
    <property type="match status" value="1"/>
</dbReference>
<dbReference type="HAMAP" id="MF_00691">
    <property type="entry name" value="PxpA"/>
    <property type="match status" value="1"/>
</dbReference>
<comment type="function">
    <text evidence="1">Catalyzes the cleavage of 5-oxoproline to form L-glutamate coupled to the hydrolysis of ATP to ADP and inorganic phosphate.</text>
</comment>
<dbReference type="EMBL" id="BAAAEU010000001">
    <property type="protein sequence ID" value="GAA0704384.1"/>
    <property type="molecule type" value="Genomic_DNA"/>
</dbReference>
<dbReference type="InterPro" id="IPR005501">
    <property type="entry name" value="LamB/YcsF/PxpA-like"/>
</dbReference>
<comment type="catalytic activity">
    <reaction evidence="1">
        <text>5-oxo-L-proline + ATP + 2 H2O = L-glutamate + ADP + phosphate + H(+)</text>
        <dbReference type="Rhea" id="RHEA:10348"/>
        <dbReference type="ChEBI" id="CHEBI:15377"/>
        <dbReference type="ChEBI" id="CHEBI:15378"/>
        <dbReference type="ChEBI" id="CHEBI:29985"/>
        <dbReference type="ChEBI" id="CHEBI:30616"/>
        <dbReference type="ChEBI" id="CHEBI:43474"/>
        <dbReference type="ChEBI" id="CHEBI:58402"/>
        <dbReference type="ChEBI" id="CHEBI:456216"/>
        <dbReference type="EC" id="3.5.2.9"/>
    </reaction>
</comment>
<keyword evidence="1" id="KW-0378">Hydrolase</keyword>
<protein>
    <recommendedName>
        <fullName evidence="1">5-oxoprolinase subunit A</fullName>
        <shortName evidence="1">5-OPase subunit A</shortName>
        <ecNumber evidence="1">3.5.2.9</ecNumber>
    </recommendedName>
    <alternativeName>
        <fullName evidence="1">5-oxoprolinase (ATP-hydrolyzing) subunit A</fullName>
    </alternativeName>
</protein>
<keyword evidence="3" id="KW-1185">Reference proteome</keyword>